<sequence>MVVQVGRGIFWVVNDIRILQKKDGSFWLLFDDRVIELNRDQIQAFGFDSYDIFPVEDWEVEVKAEFSEQ</sequence>
<accession>A0A1V5SZR5</accession>
<evidence type="ECO:0000313" key="1">
    <source>
        <dbReference type="EMBL" id="OQA60015.1"/>
    </source>
</evidence>
<dbReference type="Proteomes" id="UP000485569">
    <property type="component" value="Unassembled WGS sequence"/>
</dbReference>
<dbReference type="EMBL" id="MWBQ01000042">
    <property type="protein sequence ID" value="OQA60015.1"/>
    <property type="molecule type" value="Genomic_DNA"/>
</dbReference>
<protein>
    <submittedName>
        <fullName evidence="1">Uncharacterized protein</fullName>
    </submittedName>
</protein>
<gene>
    <name evidence="1" type="ORF">BWY41_00713</name>
</gene>
<reference evidence="1" key="1">
    <citation type="submission" date="2017-02" db="EMBL/GenBank/DDBJ databases">
        <title>Delving into the versatile metabolic prowess of the omnipresent phylum Bacteroidetes.</title>
        <authorList>
            <person name="Nobu M.K."/>
            <person name="Mei R."/>
            <person name="Narihiro T."/>
            <person name="Kuroda K."/>
            <person name="Liu W.-T."/>
        </authorList>
    </citation>
    <scope>NUCLEOTIDE SEQUENCE</scope>
    <source>
        <strain evidence="1">ADurb.Bin276</strain>
    </source>
</reference>
<proteinExistence type="predicted"/>
<comment type="caution">
    <text evidence="1">The sequence shown here is derived from an EMBL/GenBank/DDBJ whole genome shotgun (WGS) entry which is preliminary data.</text>
</comment>
<name>A0A1V5SZR5_9BACT</name>
<organism evidence="1">
    <name type="scientific">Candidatus Atribacter allofermentans</name>
    <dbReference type="NCBI Taxonomy" id="1852833"/>
    <lineage>
        <taxon>Bacteria</taxon>
        <taxon>Pseudomonadati</taxon>
        <taxon>Atribacterota</taxon>
        <taxon>Atribacteria</taxon>
        <taxon>Atribacterales</taxon>
        <taxon>Atribacteraceae</taxon>
        <taxon>Atribacter</taxon>
    </lineage>
</organism>
<dbReference type="AlphaFoldDB" id="A0A1V5SZR5"/>